<dbReference type="Proteomes" id="UP000320762">
    <property type="component" value="Unassembled WGS sequence"/>
</dbReference>
<name>A0A550C129_9AGAR</name>
<evidence type="ECO:0000313" key="2">
    <source>
        <dbReference type="Proteomes" id="UP000320762"/>
    </source>
</evidence>
<gene>
    <name evidence="1" type="ORF">BD626DRAFT_183542</name>
</gene>
<dbReference type="EMBL" id="VDMD01000035">
    <property type="protein sequence ID" value="TRM58512.1"/>
    <property type="molecule type" value="Genomic_DNA"/>
</dbReference>
<reference evidence="1 2" key="1">
    <citation type="journal article" date="2019" name="New Phytol.">
        <title>Comparative genomics reveals unique wood-decay strategies and fruiting body development in the Schizophyllaceae.</title>
        <authorList>
            <person name="Almasi E."/>
            <person name="Sahu N."/>
            <person name="Krizsan K."/>
            <person name="Balint B."/>
            <person name="Kovacs G.M."/>
            <person name="Kiss B."/>
            <person name="Cseklye J."/>
            <person name="Drula E."/>
            <person name="Henrissat B."/>
            <person name="Nagy I."/>
            <person name="Chovatia M."/>
            <person name="Adam C."/>
            <person name="LaButti K."/>
            <person name="Lipzen A."/>
            <person name="Riley R."/>
            <person name="Grigoriev I.V."/>
            <person name="Nagy L.G."/>
        </authorList>
    </citation>
    <scope>NUCLEOTIDE SEQUENCE [LARGE SCALE GENOMIC DNA]</scope>
    <source>
        <strain evidence="1 2">NL-1724</strain>
    </source>
</reference>
<dbReference type="OrthoDB" id="2879636at2759"/>
<evidence type="ECO:0000313" key="1">
    <source>
        <dbReference type="EMBL" id="TRM58512.1"/>
    </source>
</evidence>
<accession>A0A550C129</accession>
<protein>
    <submittedName>
        <fullName evidence="1">Uncharacterized protein</fullName>
    </submittedName>
</protein>
<proteinExistence type="predicted"/>
<sequence length="259" mass="28914">MIATNAAWLKELLADTSEGPLSFDVLAGVLRLSHKYDAPILRTHALRHLAAVVVGRNYGHLLRPPSVDLPVRTHESLAPLKALISTAREVHALWILPHLLYWASLYPAQQLAARQIWKGLHCQLSTIDLVACFAGYQHTILGDPDIAPFKSDPCEVDDCLCKRSSPNHYKGHNRFLESPFTRSWVFVGKLNDGMHCYGTRESAYRKWKGKVWGQIPAAYGLPSWDVLNSMLCADLDVSADVDRQGPSWMRASASLVVCY</sequence>
<organism evidence="1 2">
    <name type="scientific">Schizophyllum amplum</name>
    <dbReference type="NCBI Taxonomy" id="97359"/>
    <lineage>
        <taxon>Eukaryota</taxon>
        <taxon>Fungi</taxon>
        <taxon>Dikarya</taxon>
        <taxon>Basidiomycota</taxon>
        <taxon>Agaricomycotina</taxon>
        <taxon>Agaricomycetes</taxon>
        <taxon>Agaricomycetidae</taxon>
        <taxon>Agaricales</taxon>
        <taxon>Schizophyllaceae</taxon>
        <taxon>Schizophyllum</taxon>
    </lineage>
</organism>
<keyword evidence="2" id="KW-1185">Reference proteome</keyword>
<dbReference type="AlphaFoldDB" id="A0A550C129"/>
<comment type="caution">
    <text evidence="1">The sequence shown here is derived from an EMBL/GenBank/DDBJ whole genome shotgun (WGS) entry which is preliminary data.</text>
</comment>